<sequence>MLTHHSQNRSPGRVRRAAVAALAAVSLAGGTALAAAPAAQALPGLPAAPIDNLGRPNAEILNQIENFANSPQVPDDIGDTLMRVVGFFRGDGEPGVDMPENGPGFTQFGWPAPSTGCQGSDGSPIGMGMGVPGPADLPLPGVPNGHVSFVFTALGTGPVSENQANGMRVHWVNINNGRTGQTPLKYDGINADGPGTVNGLANTGGGTVVALLEGGVSTDEDSGRVSCDYIPTAGVFNVR</sequence>
<proteinExistence type="predicted"/>
<gene>
    <name evidence="2" type="ORF">H9870_06590</name>
</gene>
<protein>
    <recommendedName>
        <fullName evidence="4">Secreted protein</fullName>
    </recommendedName>
</protein>
<dbReference type="InterPro" id="IPR006311">
    <property type="entry name" value="TAT_signal"/>
</dbReference>
<name>A0A9D1RPV1_9CORY</name>
<keyword evidence="1" id="KW-0732">Signal</keyword>
<feature type="chain" id="PRO_5039565170" description="Secreted protein" evidence="1">
    <location>
        <begin position="35"/>
        <end position="239"/>
    </location>
</feature>
<dbReference type="PROSITE" id="PS51318">
    <property type="entry name" value="TAT"/>
    <property type="match status" value="1"/>
</dbReference>
<evidence type="ECO:0008006" key="4">
    <source>
        <dbReference type="Google" id="ProtNLM"/>
    </source>
</evidence>
<dbReference type="Proteomes" id="UP000824190">
    <property type="component" value="Unassembled WGS sequence"/>
</dbReference>
<feature type="signal peptide" evidence="1">
    <location>
        <begin position="1"/>
        <end position="34"/>
    </location>
</feature>
<dbReference type="EMBL" id="DXGC01000064">
    <property type="protein sequence ID" value="HIW91310.1"/>
    <property type="molecule type" value="Genomic_DNA"/>
</dbReference>
<dbReference type="AlphaFoldDB" id="A0A9D1RPV1"/>
<evidence type="ECO:0000313" key="2">
    <source>
        <dbReference type="EMBL" id="HIW91310.1"/>
    </source>
</evidence>
<evidence type="ECO:0000256" key="1">
    <source>
        <dbReference type="SAM" id="SignalP"/>
    </source>
</evidence>
<reference evidence="2" key="2">
    <citation type="submission" date="2021-04" db="EMBL/GenBank/DDBJ databases">
        <authorList>
            <person name="Gilroy R."/>
        </authorList>
    </citation>
    <scope>NUCLEOTIDE SEQUENCE</scope>
    <source>
        <strain evidence="2">CHK32-1732</strain>
    </source>
</reference>
<reference evidence="2" key="1">
    <citation type="journal article" date="2021" name="PeerJ">
        <title>Extensive microbial diversity within the chicken gut microbiome revealed by metagenomics and culture.</title>
        <authorList>
            <person name="Gilroy R."/>
            <person name="Ravi A."/>
            <person name="Getino M."/>
            <person name="Pursley I."/>
            <person name="Horton D.L."/>
            <person name="Alikhan N.F."/>
            <person name="Baker D."/>
            <person name="Gharbi K."/>
            <person name="Hall N."/>
            <person name="Watson M."/>
            <person name="Adriaenssens E.M."/>
            <person name="Foster-Nyarko E."/>
            <person name="Jarju S."/>
            <person name="Secka A."/>
            <person name="Antonio M."/>
            <person name="Oren A."/>
            <person name="Chaudhuri R.R."/>
            <person name="La Ragione R."/>
            <person name="Hildebrand F."/>
            <person name="Pallen M.J."/>
        </authorList>
    </citation>
    <scope>NUCLEOTIDE SEQUENCE</scope>
    <source>
        <strain evidence="2">CHK32-1732</strain>
    </source>
</reference>
<organism evidence="2 3">
    <name type="scientific">Candidatus Corynebacterium avicola</name>
    <dbReference type="NCBI Taxonomy" id="2838527"/>
    <lineage>
        <taxon>Bacteria</taxon>
        <taxon>Bacillati</taxon>
        <taxon>Actinomycetota</taxon>
        <taxon>Actinomycetes</taxon>
        <taxon>Mycobacteriales</taxon>
        <taxon>Corynebacteriaceae</taxon>
        <taxon>Corynebacterium</taxon>
    </lineage>
</organism>
<accession>A0A9D1RPV1</accession>
<comment type="caution">
    <text evidence="2">The sequence shown here is derived from an EMBL/GenBank/DDBJ whole genome shotgun (WGS) entry which is preliminary data.</text>
</comment>
<evidence type="ECO:0000313" key="3">
    <source>
        <dbReference type="Proteomes" id="UP000824190"/>
    </source>
</evidence>